<proteinExistence type="predicted"/>
<protein>
    <submittedName>
        <fullName evidence="2">Uncharacterized protein</fullName>
    </submittedName>
</protein>
<keyword evidence="3" id="KW-1185">Reference proteome</keyword>
<evidence type="ECO:0000313" key="3">
    <source>
        <dbReference type="Proteomes" id="UP000318741"/>
    </source>
</evidence>
<organism evidence="2 3">
    <name type="scientific">Alienimonas californiensis</name>
    <dbReference type="NCBI Taxonomy" id="2527989"/>
    <lineage>
        <taxon>Bacteria</taxon>
        <taxon>Pseudomonadati</taxon>
        <taxon>Planctomycetota</taxon>
        <taxon>Planctomycetia</taxon>
        <taxon>Planctomycetales</taxon>
        <taxon>Planctomycetaceae</taxon>
        <taxon>Alienimonas</taxon>
    </lineage>
</organism>
<feature type="compositionally biased region" description="Low complexity" evidence="1">
    <location>
        <begin position="8"/>
        <end position="18"/>
    </location>
</feature>
<sequence>MSARQSVPPAYALPPSGGAPAGGGPGRGLAEGDRATVAGFRAELPRTRYAARAELLRGIVHLNDLPPTPRRKALTEALQAWTRQYEVETPGIVRATEVRITLSSRDELYADAALYDPADGRCVATTDRGGVVRLEGPPIVVVCAAETDRGRDLPDRIDALREGGVTEFVLAGARGGLQWFRLDEDPRRPGRGDGYLKSAALPGLWLPEAVLDPDPAKVDVVAAVRAGCGTLDHALYVNTLCSGAGRKAR</sequence>
<evidence type="ECO:0000256" key="1">
    <source>
        <dbReference type="SAM" id="MobiDB-lite"/>
    </source>
</evidence>
<dbReference type="AlphaFoldDB" id="A0A517PF39"/>
<dbReference type="RefSeq" id="WP_145360969.1">
    <property type="nucleotide sequence ID" value="NZ_CP036265.1"/>
</dbReference>
<dbReference type="Gene3D" id="3.90.1570.10">
    <property type="entry name" value="tt1808, chain A"/>
    <property type="match status" value="1"/>
</dbReference>
<dbReference type="EMBL" id="CP036265">
    <property type="protein sequence ID" value="QDT17985.1"/>
    <property type="molecule type" value="Genomic_DNA"/>
</dbReference>
<gene>
    <name evidence="2" type="ORF">CA12_41230</name>
</gene>
<dbReference type="KEGG" id="acaf:CA12_41230"/>
<reference evidence="2 3" key="1">
    <citation type="submission" date="2019-02" db="EMBL/GenBank/DDBJ databases">
        <title>Deep-cultivation of Planctomycetes and their phenomic and genomic characterization uncovers novel biology.</title>
        <authorList>
            <person name="Wiegand S."/>
            <person name="Jogler M."/>
            <person name="Boedeker C."/>
            <person name="Pinto D."/>
            <person name="Vollmers J."/>
            <person name="Rivas-Marin E."/>
            <person name="Kohn T."/>
            <person name="Peeters S.H."/>
            <person name="Heuer A."/>
            <person name="Rast P."/>
            <person name="Oberbeckmann S."/>
            <person name="Bunk B."/>
            <person name="Jeske O."/>
            <person name="Meyerdierks A."/>
            <person name="Storesund J.E."/>
            <person name="Kallscheuer N."/>
            <person name="Luecker S."/>
            <person name="Lage O.M."/>
            <person name="Pohl T."/>
            <person name="Merkel B.J."/>
            <person name="Hornburger P."/>
            <person name="Mueller R.-W."/>
            <person name="Bruemmer F."/>
            <person name="Labrenz M."/>
            <person name="Spormann A.M."/>
            <person name="Op den Camp H."/>
            <person name="Overmann J."/>
            <person name="Amann R."/>
            <person name="Jetten M.S.M."/>
            <person name="Mascher T."/>
            <person name="Medema M.H."/>
            <person name="Devos D.P."/>
            <person name="Kaster A.-K."/>
            <person name="Ovreas L."/>
            <person name="Rohde M."/>
            <person name="Galperin M.Y."/>
            <person name="Jogler C."/>
        </authorList>
    </citation>
    <scope>NUCLEOTIDE SEQUENCE [LARGE SCALE GENOMIC DNA]</scope>
    <source>
        <strain evidence="2 3">CA12</strain>
    </source>
</reference>
<feature type="region of interest" description="Disordered" evidence="1">
    <location>
        <begin position="1"/>
        <end position="32"/>
    </location>
</feature>
<name>A0A517PF39_9PLAN</name>
<feature type="compositionally biased region" description="Gly residues" evidence="1">
    <location>
        <begin position="19"/>
        <end position="29"/>
    </location>
</feature>
<accession>A0A517PF39</accession>
<dbReference type="Proteomes" id="UP000318741">
    <property type="component" value="Chromosome"/>
</dbReference>
<evidence type="ECO:0000313" key="2">
    <source>
        <dbReference type="EMBL" id="QDT17985.1"/>
    </source>
</evidence>
<dbReference type="InterPro" id="IPR012296">
    <property type="entry name" value="Nuclease_put_TT1808"/>
</dbReference>